<keyword evidence="3" id="KW-0547">Nucleotide-binding</keyword>
<dbReference type="PANTHER" id="PTHR11937">
    <property type="entry name" value="ACTIN"/>
    <property type="match status" value="1"/>
</dbReference>
<dbReference type="EMBL" id="NQVE01000050">
    <property type="protein sequence ID" value="RAL51246.1"/>
    <property type="molecule type" value="Genomic_DNA"/>
</dbReference>
<comment type="caution">
    <text evidence="8">The sequence shown here is derived from an EMBL/GenBank/DDBJ whole genome shotgun (WGS) entry which is preliminary data.</text>
</comment>
<dbReference type="AlphaFoldDB" id="A0A328E1E6"/>
<dbReference type="FunFam" id="3.30.420.40:FF:000148">
    <property type="entry name" value="Actin, alpha skeletal muscle"/>
    <property type="match status" value="1"/>
</dbReference>
<feature type="region of interest" description="Disordered" evidence="7">
    <location>
        <begin position="328"/>
        <end position="360"/>
    </location>
</feature>
<evidence type="ECO:0000256" key="6">
    <source>
        <dbReference type="RuleBase" id="RU000487"/>
    </source>
</evidence>
<comment type="similarity">
    <text evidence="6">Belongs to the actin family.</text>
</comment>
<reference evidence="8 9" key="1">
    <citation type="submission" date="2018-06" db="EMBL/GenBank/DDBJ databases">
        <title>The Genome of Cuscuta australis (Dodder) Provides Insight into the Evolution of Plant Parasitism.</title>
        <authorList>
            <person name="Liu H."/>
        </authorList>
    </citation>
    <scope>NUCLEOTIDE SEQUENCE [LARGE SCALE GENOMIC DNA]</scope>
    <source>
        <strain evidence="9">cv. Yunnan</strain>
        <tissue evidence="8">Vines</tissue>
    </source>
</reference>
<evidence type="ECO:0000313" key="8">
    <source>
        <dbReference type="EMBL" id="RAL51246.1"/>
    </source>
</evidence>
<dbReference type="PRINTS" id="PR00190">
    <property type="entry name" value="ACTIN"/>
</dbReference>
<evidence type="ECO:0000256" key="4">
    <source>
        <dbReference type="ARBA" id="ARBA00022840"/>
    </source>
</evidence>
<dbReference type="GO" id="GO:0005524">
    <property type="term" value="F:ATP binding"/>
    <property type="evidence" value="ECO:0007669"/>
    <property type="project" value="UniProtKB-KW"/>
</dbReference>
<proteinExistence type="inferred from homology"/>
<name>A0A328E1E6_9ASTE</name>
<evidence type="ECO:0000256" key="7">
    <source>
        <dbReference type="SAM" id="MobiDB-lite"/>
    </source>
</evidence>
<keyword evidence="5" id="KW-0206">Cytoskeleton</keyword>
<dbReference type="SUPFAM" id="SSF53067">
    <property type="entry name" value="Actin-like ATPase domain"/>
    <property type="match status" value="2"/>
</dbReference>
<comment type="subcellular location">
    <subcellularLocation>
        <location evidence="1">Cytoplasm</location>
        <location evidence="1">Cytoskeleton</location>
    </subcellularLocation>
</comment>
<dbReference type="InterPro" id="IPR043129">
    <property type="entry name" value="ATPase_NBD"/>
</dbReference>
<organism evidence="8 9">
    <name type="scientific">Cuscuta australis</name>
    <dbReference type="NCBI Taxonomy" id="267555"/>
    <lineage>
        <taxon>Eukaryota</taxon>
        <taxon>Viridiplantae</taxon>
        <taxon>Streptophyta</taxon>
        <taxon>Embryophyta</taxon>
        <taxon>Tracheophyta</taxon>
        <taxon>Spermatophyta</taxon>
        <taxon>Magnoliopsida</taxon>
        <taxon>eudicotyledons</taxon>
        <taxon>Gunneridae</taxon>
        <taxon>Pentapetalae</taxon>
        <taxon>asterids</taxon>
        <taxon>lamiids</taxon>
        <taxon>Solanales</taxon>
        <taxon>Convolvulaceae</taxon>
        <taxon>Cuscuteae</taxon>
        <taxon>Cuscuta</taxon>
        <taxon>Cuscuta subgen. Grammica</taxon>
        <taxon>Cuscuta sect. Cleistogrammica</taxon>
    </lineage>
</organism>
<evidence type="ECO:0000256" key="3">
    <source>
        <dbReference type="ARBA" id="ARBA00022741"/>
    </source>
</evidence>
<evidence type="ECO:0000256" key="5">
    <source>
        <dbReference type="ARBA" id="ARBA00023212"/>
    </source>
</evidence>
<evidence type="ECO:0000256" key="2">
    <source>
        <dbReference type="ARBA" id="ARBA00022490"/>
    </source>
</evidence>
<evidence type="ECO:0008006" key="10">
    <source>
        <dbReference type="Google" id="ProtNLM"/>
    </source>
</evidence>
<keyword evidence="2" id="KW-0963">Cytoplasm</keyword>
<dbReference type="Proteomes" id="UP000249390">
    <property type="component" value="Unassembled WGS sequence"/>
</dbReference>
<sequence>MEKINKDVQPLVFDLTMEVESPSGDNAPRVVFPNIVDRPRHATGKGQKDAYVGDETSRKRGMLSLKYLIEHGVVDNWDDMEKVWHHTFYEQLGVAPEDHLVLLTQNPFNPMANRVKMAEIMFETFTIPAFHIAMSAVLALYASGLTTGVVVDSAKLVPGGEMKVVRDVKEKLGYVALDYDKELETSKARSGLKKSYELPDGKLITIGDERFRCPEALFRPSLVGLVDSTGIHETTYKSIMKCSDDGMENSLGNIVLSGGSTMFPGMAGRMSKEIEKLAPSGMEIKVVAPPERKYSAWIGGSILASISTFQKVAAGGFEKSRLNCYQSSADSKNQSEHINRRGVRKVPRPSNFAPNRSGSVRAADKEIASPIFVKKKTIESSDDDTRDCLKYNLKPKQIRSPWKSRVGLPALEIEGWAADEGGEGVGTRRLRWWGRCAAGGGLGVRWKSKVGLPAREVEGWGDDDGGGGAGALEGWGCAGDGGSLEVEGWGFCRQAKFGKEEAGEGLEREAGEGLERD</sequence>
<keyword evidence="9" id="KW-1185">Reference proteome</keyword>
<dbReference type="SMART" id="SM00268">
    <property type="entry name" value="ACTIN"/>
    <property type="match status" value="1"/>
</dbReference>
<accession>A0A328E1E6</accession>
<protein>
    <recommendedName>
        <fullName evidence="10">Actin</fullName>
    </recommendedName>
</protein>
<keyword evidence="4" id="KW-0067">ATP-binding</keyword>
<dbReference type="Pfam" id="PF00022">
    <property type="entry name" value="Actin"/>
    <property type="match status" value="2"/>
</dbReference>
<dbReference type="Gene3D" id="3.90.640.10">
    <property type="entry name" value="Actin, Chain A, domain 4"/>
    <property type="match status" value="1"/>
</dbReference>
<dbReference type="InterPro" id="IPR004000">
    <property type="entry name" value="Actin"/>
</dbReference>
<evidence type="ECO:0000313" key="9">
    <source>
        <dbReference type="Proteomes" id="UP000249390"/>
    </source>
</evidence>
<evidence type="ECO:0000256" key="1">
    <source>
        <dbReference type="ARBA" id="ARBA00004245"/>
    </source>
</evidence>
<gene>
    <name evidence="8" type="ORF">DM860_010748</name>
</gene>
<dbReference type="GO" id="GO:0005856">
    <property type="term" value="C:cytoskeleton"/>
    <property type="evidence" value="ECO:0007669"/>
    <property type="project" value="UniProtKB-SubCell"/>
</dbReference>
<dbReference type="Gene3D" id="3.30.420.40">
    <property type="match status" value="4"/>
</dbReference>